<comment type="caution">
    <text evidence="4">The sequence shown here is derived from an EMBL/GenBank/DDBJ whole genome shotgun (WGS) entry which is preliminary data.</text>
</comment>
<reference evidence="4 5" key="1">
    <citation type="submission" date="2017-08" db="EMBL/GenBank/DDBJ databases">
        <title>Infants hospitalized years apart are colonized by the same room-sourced microbial strains.</title>
        <authorList>
            <person name="Brooks B."/>
            <person name="Olm M.R."/>
            <person name="Firek B.A."/>
            <person name="Baker R."/>
            <person name="Thomas B.C."/>
            <person name="Morowitz M.J."/>
            <person name="Banfield J.F."/>
        </authorList>
    </citation>
    <scope>NUCLEOTIDE SEQUENCE [LARGE SCALE GENOMIC DNA]</scope>
    <source>
        <strain evidence="4">S2_018_000_R3_110</strain>
    </source>
</reference>
<organism evidence="4 5">
    <name type="scientific">Sphingomonas hengshuiensis</name>
    <dbReference type="NCBI Taxonomy" id="1609977"/>
    <lineage>
        <taxon>Bacteria</taxon>
        <taxon>Pseudomonadati</taxon>
        <taxon>Pseudomonadota</taxon>
        <taxon>Alphaproteobacteria</taxon>
        <taxon>Sphingomonadales</taxon>
        <taxon>Sphingomonadaceae</taxon>
        <taxon>Sphingomonas</taxon>
    </lineage>
</organism>
<evidence type="ECO:0000259" key="3">
    <source>
        <dbReference type="Pfam" id="PF00496"/>
    </source>
</evidence>
<evidence type="ECO:0000256" key="1">
    <source>
        <dbReference type="ARBA" id="ARBA00004418"/>
    </source>
</evidence>
<dbReference type="SUPFAM" id="SSF53850">
    <property type="entry name" value="Periplasmic binding protein-like II"/>
    <property type="match status" value="1"/>
</dbReference>
<feature type="domain" description="Solute-binding protein family 5" evidence="3">
    <location>
        <begin position="60"/>
        <end position="155"/>
    </location>
</feature>
<dbReference type="PROSITE" id="PS51257">
    <property type="entry name" value="PROKAR_LIPOPROTEIN"/>
    <property type="match status" value="1"/>
</dbReference>
<name>A0A2W5B425_9SPHN</name>
<evidence type="ECO:0000313" key="4">
    <source>
        <dbReference type="EMBL" id="PZO77681.1"/>
    </source>
</evidence>
<dbReference type="Pfam" id="PF00496">
    <property type="entry name" value="SBP_bac_5"/>
    <property type="match status" value="1"/>
</dbReference>
<dbReference type="EMBL" id="QFNF01000017">
    <property type="protein sequence ID" value="PZO77681.1"/>
    <property type="molecule type" value="Genomic_DNA"/>
</dbReference>
<sequence>MARFLILAPLLLALGACDRGADERPVVVDAVEQGARGDVERVLLRSALAQGLVRFDAAGQVEPGLAERWNMVDDGRSYIFRLGDATWSDGRPVTAEQVVAALRRAVRVEAAHRLTPFLRSIDEIVAMTPQVIEVRLKRPNTELLTLLAQPELAVIRGPQGTGPLRRLQGRGIRLRAPVDPEAPPPIGADEVRLRGSRAALAVVRFAEKRSDLVLGGDFADWPLVAAANVRPADVRVDPARGLFGFAFVGRAGFLSTPFGRAAVGMVLQSANLPGRIDSGWGAADTVLPERLDSLADPALPPWRNLTEEQRWATARAQVAAYGRPVRLRVALPDGPGATLLWGRVAAALTRIGIAGRRVAIDAPADLRLVDRVAPYDSARWYLATACRDCSLEAMTLIAAVRDADNLPERAQLLATADAALTADVAFVPLARPWRWSLVASRLRAFQANARAVHPLNHLRTDTR</sequence>
<protein>
    <submittedName>
        <fullName evidence="4">ABC transporter substrate-binding protein</fullName>
    </submittedName>
</protein>
<gene>
    <name evidence="4" type="ORF">DI632_08260</name>
</gene>
<dbReference type="InterPro" id="IPR039424">
    <property type="entry name" value="SBP_5"/>
</dbReference>
<dbReference type="GO" id="GO:0015833">
    <property type="term" value="P:peptide transport"/>
    <property type="evidence" value="ECO:0007669"/>
    <property type="project" value="TreeGrafter"/>
</dbReference>
<evidence type="ECO:0000256" key="2">
    <source>
        <dbReference type="ARBA" id="ARBA00005695"/>
    </source>
</evidence>
<accession>A0A2W5B425</accession>
<comment type="similarity">
    <text evidence="2">Belongs to the bacterial solute-binding protein 5 family.</text>
</comment>
<dbReference type="PANTHER" id="PTHR30290">
    <property type="entry name" value="PERIPLASMIC BINDING COMPONENT OF ABC TRANSPORTER"/>
    <property type="match status" value="1"/>
</dbReference>
<dbReference type="AlphaFoldDB" id="A0A2W5B425"/>
<dbReference type="Proteomes" id="UP000248614">
    <property type="component" value="Unassembled WGS sequence"/>
</dbReference>
<comment type="subcellular location">
    <subcellularLocation>
        <location evidence="1">Periplasm</location>
    </subcellularLocation>
</comment>
<proteinExistence type="inferred from homology"/>
<evidence type="ECO:0000313" key="5">
    <source>
        <dbReference type="Proteomes" id="UP000248614"/>
    </source>
</evidence>
<dbReference type="InterPro" id="IPR000914">
    <property type="entry name" value="SBP_5_dom"/>
</dbReference>
<dbReference type="GO" id="GO:1904680">
    <property type="term" value="F:peptide transmembrane transporter activity"/>
    <property type="evidence" value="ECO:0007669"/>
    <property type="project" value="TreeGrafter"/>
</dbReference>
<dbReference type="Gene3D" id="3.40.190.10">
    <property type="entry name" value="Periplasmic binding protein-like II"/>
    <property type="match status" value="1"/>
</dbReference>